<dbReference type="GO" id="GO:0016987">
    <property type="term" value="F:sigma factor activity"/>
    <property type="evidence" value="ECO:0007669"/>
    <property type="project" value="UniProtKB-KW"/>
</dbReference>
<dbReference type="InterPro" id="IPR007627">
    <property type="entry name" value="RNA_pol_sigma70_r2"/>
</dbReference>
<dbReference type="Pfam" id="PF04542">
    <property type="entry name" value="Sigma70_r2"/>
    <property type="match status" value="1"/>
</dbReference>
<dbReference type="OrthoDB" id="265863at2"/>
<organism evidence="7 8">
    <name type="scientific">Kribbella capetownensis</name>
    <dbReference type="NCBI Taxonomy" id="1572659"/>
    <lineage>
        <taxon>Bacteria</taxon>
        <taxon>Bacillati</taxon>
        <taxon>Actinomycetota</taxon>
        <taxon>Actinomycetes</taxon>
        <taxon>Propionibacteriales</taxon>
        <taxon>Kribbellaceae</taxon>
        <taxon>Kribbella</taxon>
    </lineage>
</organism>
<dbReference type="PANTHER" id="PTHR43133:SF8">
    <property type="entry name" value="RNA POLYMERASE SIGMA FACTOR HI_1459-RELATED"/>
    <property type="match status" value="1"/>
</dbReference>
<evidence type="ECO:0000256" key="3">
    <source>
        <dbReference type="ARBA" id="ARBA00023082"/>
    </source>
</evidence>
<evidence type="ECO:0000256" key="2">
    <source>
        <dbReference type="ARBA" id="ARBA00023015"/>
    </source>
</evidence>
<name>A0A4R0JSE1_9ACTN</name>
<dbReference type="SUPFAM" id="SSF88946">
    <property type="entry name" value="Sigma2 domain of RNA polymerase sigma factors"/>
    <property type="match status" value="1"/>
</dbReference>
<keyword evidence="8" id="KW-1185">Reference proteome</keyword>
<dbReference type="NCBIfam" id="TIGR02937">
    <property type="entry name" value="sigma70-ECF"/>
    <property type="match status" value="1"/>
</dbReference>
<dbReference type="Gene3D" id="1.10.1740.10">
    <property type="match status" value="1"/>
</dbReference>
<dbReference type="EMBL" id="SJKD01000008">
    <property type="protein sequence ID" value="TCC45015.1"/>
    <property type="molecule type" value="Genomic_DNA"/>
</dbReference>
<dbReference type="InterPro" id="IPR014284">
    <property type="entry name" value="RNA_pol_sigma-70_dom"/>
</dbReference>
<dbReference type="InterPro" id="IPR013324">
    <property type="entry name" value="RNA_pol_sigma_r3/r4-like"/>
</dbReference>
<evidence type="ECO:0000259" key="6">
    <source>
        <dbReference type="Pfam" id="PF04542"/>
    </source>
</evidence>
<dbReference type="InterPro" id="IPR013325">
    <property type="entry name" value="RNA_pol_sigma_r2"/>
</dbReference>
<keyword evidence="2" id="KW-0805">Transcription regulation</keyword>
<evidence type="ECO:0000313" key="8">
    <source>
        <dbReference type="Proteomes" id="UP000293342"/>
    </source>
</evidence>
<dbReference type="RefSeq" id="WP_131517319.1">
    <property type="nucleotide sequence ID" value="NZ_SJKD01000008.1"/>
</dbReference>
<evidence type="ECO:0000256" key="4">
    <source>
        <dbReference type="ARBA" id="ARBA00023125"/>
    </source>
</evidence>
<dbReference type="GO" id="GO:0006352">
    <property type="term" value="P:DNA-templated transcription initiation"/>
    <property type="evidence" value="ECO:0007669"/>
    <property type="project" value="InterPro"/>
</dbReference>
<evidence type="ECO:0000256" key="1">
    <source>
        <dbReference type="ARBA" id="ARBA00010641"/>
    </source>
</evidence>
<evidence type="ECO:0000256" key="5">
    <source>
        <dbReference type="ARBA" id="ARBA00023163"/>
    </source>
</evidence>
<dbReference type="SUPFAM" id="SSF88659">
    <property type="entry name" value="Sigma3 and sigma4 domains of RNA polymerase sigma factors"/>
    <property type="match status" value="1"/>
</dbReference>
<dbReference type="AlphaFoldDB" id="A0A4R0JSE1"/>
<feature type="domain" description="RNA polymerase sigma-70 region 2" evidence="6">
    <location>
        <begin position="29"/>
        <end position="94"/>
    </location>
</feature>
<keyword evidence="5" id="KW-0804">Transcription</keyword>
<keyword evidence="3" id="KW-0731">Sigma factor</keyword>
<dbReference type="Gene3D" id="1.10.10.10">
    <property type="entry name" value="Winged helix-like DNA-binding domain superfamily/Winged helix DNA-binding domain"/>
    <property type="match status" value="1"/>
</dbReference>
<dbReference type="InterPro" id="IPR036388">
    <property type="entry name" value="WH-like_DNA-bd_sf"/>
</dbReference>
<dbReference type="Proteomes" id="UP000293342">
    <property type="component" value="Unassembled WGS sequence"/>
</dbReference>
<evidence type="ECO:0000313" key="7">
    <source>
        <dbReference type="EMBL" id="TCC45015.1"/>
    </source>
</evidence>
<keyword evidence="4" id="KW-0238">DNA-binding</keyword>
<reference evidence="7 8" key="1">
    <citation type="submission" date="2019-02" db="EMBL/GenBank/DDBJ databases">
        <title>Kribbella capetownensis sp. nov. and Kribbella speibonae sp. nov., isolated from soil.</title>
        <authorList>
            <person name="Curtis S.M."/>
            <person name="Norton I."/>
            <person name="Everest G.J."/>
            <person name="Meyers P.R."/>
        </authorList>
    </citation>
    <scope>NUCLEOTIDE SEQUENCE [LARGE SCALE GENOMIC DNA]</scope>
    <source>
        <strain evidence="7 8">YM53</strain>
    </source>
</reference>
<dbReference type="GO" id="GO:0003677">
    <property type="term" value="F:DNA binding"/>
    <property type="evidence" value="ECO:0007669"/>
    <property type="project" value="UniProtKB-KW"/>
</dbReference>
<dbReference type="PANTHER" id="PTHR43133">
    <property type="entry name" value="RNA POLYMERASE ECF-TYPE SIGMA FACTO"/>
    <property type="match status" value="1"/>
</dbReference>
<comment type="similarity">
    <text evidence="1">Belongs to the sigma-70 factor family. ECF subfamily.</text>
</comment>
<sequence length="197" mass="22365">MDQQRHADNQALVALVRSADPVAWRTLTDRYTNLLWHIARGMRLSQEDAADAIQTTWLRLMERVDTVRQPDRIGSWLATTMRHECLAALRRRSKVVVLEIFDDLPDHADPFDDALLRREQDAALWRAFRSMKPRCQTLLRVLMTDPPPAYTEVASALDMPVGSIGPTRKRCLAALREIMAADPYPFESTAAEPGGDQ</sequence>
<protein>
    <submittedName>
        <fullName evidence="7">Sigma-70 family RNA polymerase sigma factor</fullName>
    </submittedName>
</protein>
<gene>
    <name evidence="7" type="ORF">E0H75_31330</name>
</gene>
<dbReference type="InterPro" id="IPR039425">
    <property type="entry name" value="RNA_pol_sigma-70-like"/>
</dbReference>
<comment type="caution">
    <text evidence="7">The sequence shown here is derived from an EMBL/GenBank/DDBJ whole genome shotgun (WGS) entry which is preliminary data.</text>
</comment>
<proteinExistence type="inferred from homology"/>
<accession>A0A4R0JSE1</accession>